<organism evidence="1 2">
    <name type="scientific">Candidatus Protofrankia californiensis</name>
    <dbReference type="NCBI Taxonomy" id="1839754"/>
    <lineage>
        <taxon>Bacteria</taxon>
        <taxon>Bacillati</taxon>
        <taxon>Actinomycetota</taxon>
        <taxon>Actinomycetes</taxon>
        <taxon>Frankiales</taxon>
        <taxon>Frankiaceae</taxon>
        <taxon>Protofrankia</taxon>
    </lineage>
</organism>
<protein>
    <submittedName>
        <fullName evidence="1">Putative secreted protein</fullName>
    </submittedName>
</protein>
<keyword evidence="2" id="KW-1185">Reference proteome</keyword>
<dbReference type="Proteomes" id="UP000199013">
    <property type="component" value="Unassembled WGS sequence"/>
</dbReference>
<name>A0A1C3PE51_9ACTN</name>
<dbReference type="AlphaFoldDB" id="A0A1C3PE51"/>
<gene>
    <name evidence="1" type="ORF">FDG2_5531</name>
</gene>
<sequence length="164" mass="17512">MLHRLAVSLVVLFLAAGCGSSGKPSGGSPGFYDGPAFVVAMNKAYATYTWPSDRRPDLQKLIDQNKPGTGQKRQAGAERMVLGIINTCAWYLSWNDARQRGDAPAVDKALAVMTNVIPGYTAGSPDNQQYVIDAARKASLGDSTKALNYVSANCDSSTVRWLPA</sequence>
<proteinExistence type="predicted"/>
<evidence type="ECO:0000313" key="1">
    <source>
        <dbReference type="EMBL" id="SBW28094.1"/>
    </source>
</evidence>
<evidence type="ECO:0000313" key="2">
    <source>
        <dbReference type="Proteomes" id="UP000199013"/>
    </source>
</evidence>
<reference evidence="2" key="1">
    <citation type="submission" date="2016-02" db="EMBL/GenBank/DDBJ databases">
        <authorList>
            <person name="Wibberg D."/>
        </authorList>
    </citation>
    <scope>NUCLEOTIDE SEQUENCE [LARGE SCALE GENOMIC DNA]</scope>
</reference>
<dbReference type="EMBL" id="FLUV01002296">
    <property type="protein sequence ID" value="SBW28094.1"/>
    <property type="molecule type" value="Genomic_DNA"/>
</dbReference>
<dbReference type="PROSITE" id="PS51257">
    <property type="entry name" value="PROKAR_LIPOPROTEIN"/>
    <property type="match status" value="1"/>
</dbReference>
<accession>A0A1C3PE51</accession>